<dbReference type="InterPro" id="IPR011256">
    <property type="entry name" value="Reg_factor_effector_dom_sf"/>
</dbReference>
<dbReference type="PANTHER" id="PTHR40055">
    <property type="entry name" value="TRANSCRIPTIONAL REGULATOR YGIV-RELATED"/>
    <property type="match status" value="1"/>
</dbReference>
<organism evidence="2 3">
    <name type="scientific">Gottfriedia acidiceleris</name>
    <dbReference type="NCBI Taxonomy" id="371036"/>
    <lineage>
        <taxon>Bacteria</taxon>
        <taxon>Bacillati</taxon>
        <taxon>Bacillota</taxon>
        <taxon>Bacilli</taxon>
        <taxon>Bacillales</taxon>
        <taxon>Bacillaceae</taxon>
        <taxon>Gottfriedia</taxon>
    </lineage>
</organism>
<reference evidence="2 3" key="1">
    <citation type="submission" date="2022-04" db="EMBL/GenBank/DDBJ databases">
        <title>Mechanism of arsenic methylation and mitigation arsenic toxicity by Bacillus sp. LH14 from an Arsenic-Contaminated Paddy Soil.</title>
        <authorList>
            <person name="Wang D."/>
        </authorList>
    </citation>
    <scope>NUCLEOTIDE SEQUENCE [LARGE SCALE GENOMIC DNA]</scope>
    <source>
        <strain evidence="2 3">LH14</strain>
    </source>
</reference>
<evidence type="ECO:0000313" key="3">
    <source>
        <dbReference type="Proteomes" id="UP000830639"/>
    </source>
</evidence>
<dbReference type="SUPFAM" id="SSF55136">
    <property type="entry name" value="Probable bacterial effector-binding domain"/>
    <property type="match status" value="1"/>
</dbReference>
<protein>
    <submittedName>
        <fullName evidence="2">GyrI-like domain-containing protein</fullName>
    </submittedName>
</protein>
<dbReference type="Proteomes" id="UP000830639">
    <property type="component" value="Chromosome"/>
</dbReference>
<accession>A0ABY4JGG0</accession>
<sequence length="162" mass="19232">MNILIKELPEYEVAYFRRYGSYFEPNAEHWDKLLNWAINFGLFPPQQSFIGISLDNPDLVESYNCRHDACVTIPDGFEKEKHEKIEFRKLNGGQYALYQYYDSPSMLNSGYKFMYEQWLPISEFEPDYDRYNLEFSMNNPAEDPDGKAKVDLFVPVKKRTSY</sequence>
<dbReference type="Pfam" id="PF06445">
    <property type="entry name" value="GyrI-like"/>
    <property type="match status" value="1"/>
</dbReference>
<keyword evidence="3" id="KW-1185">Reference proteome</keyword>
<dbReference type="SMART" id="SM00871">
    <property type="entry name" value="AraC_E_bind"/>
    <property type="match status" value="1"/>
</dbReference>
<feature type="domain" description="AraC effector-binding" evidence="1">
    <location>
        <begin position="1"/>
        <end position="157"/>
    </location>
</feature>
<dbReference type="InterPro" id="IPR010499">
    <property type="entry name" value="AraC_E-bd"/>
</dbReference>
<dbReference type="InterPro" id="IPR029442">
    <property type="entry name" value="GyrI-like"/>
</dbReference>
<name>A0ABY4JGG0_9BACI</name>
<evidence type="ECO:0000259" key="1">
    <source>
        <dbReference type="SMART" id="SM00871"/>
    </source>
</evidence>
<dbReference type="InterPro" id="IPR050908">
    <property type="entry name" value="SmbC-like"/>
</dbReference>
<gene>
    <name evidence="2" type="ORF">MY490_12020</name>
</gene>
<dbReference type="EMBL" id="CP096034">
    <property type="protein sequence ID" value="UPM52567.1"/>
    <property type="molecule type" value="Genomic_DNA"/>
</dbReference>
<dbReference type="PANTHER" id="PTHR40055:SF1">
    <property type="entry name" value="TRANSCRIPTIONAL REGULATOR YGIV-RELATED"/>
    <property type="match status" value="1"/>
</dbReference>
<proteinExistence type="predicted"/>
<dbReference type="Gene3D" id="3.20.80.10">
    <property type="entry name" value="Regulatory factor, effector binding domain"/>
    <property type="match status" value="1"/>
</dbReference>
<dbReference type="RefSeq" id="WP_248265932.1">
    <property type="nucleotide sequence ID" value="NZ_CP096034.1"/>
</dbReference>
<evidence type="ECO:0000313" key="2">
    <source>
        <dbReference type="EMBL" id="UPM52567.1"/>
    </source>
</evidence>